<dbReference type="GO" id="GO:0003729">
    <property type="term" value="F:mRNA binding"/>
    <property type="evidence" value="ECO:0007669"/>
    <property type="project" value="TreeGrafter"/>
</dbReference>
<dbReference type="GO" id="GO:0006397">
    <property type="term" value="P:mRNA processing"/>
    <property type="evidence" value="ECO:0007669"/>
    <property type="project" value="UniProtKB-KW"/>
</dbReference>
<reference evidence="9" key="2">
    <citation type="submission" date="2025-09" db="UniProtKB">
        <authorList>
            <consortium name="Ensembl"/>
        </authorList>
    </citation>
    <scope>IDENTIFICATION</scope>
</reference>
<evidence type="ECO:0000256" key="1">
    <source>
        <dbReference type="ARBA" id="ARBA00004123"/>
    </source>
</evidence>
<dbReference type="Pfam" id="PF00076">
    <property type="entry name" value="RRM_1"/>
    <property type="match status" value="1"/>
</dbReference>
<evidence type="ECO:0000256" key="3">
    <source>
        <dbReference type="ARBA" id="ARBA00022884"/>
    </source>
</evidence>
<dbReference type="Proteomes" id="UP000472276">
    <property type="component" value="Unassembled WGS sequence"/>
</dbReference>
<dbReference type="Gene3D" id="3.30.70.330">
    <property type="match status" value="1"/>
</dbReference>
<dbReference type="InterPro" id="IPR012677">
    <property type="entry name" value="Nucleotide-bd_a/b_plait_sf"/>
</dbReference>
<dbReference type="GO" id="GO:0005634">
    <property type="term" value="C:nucleus"/>
    <property type="evidence" value="ECO:0007669"/>
    <property type="project" value="UniProtKB-SubCell"/>
</dbReference>
<dbReference type="AlphaFoldDB" id="A0A668RIY5"/>
<dbReference type="FunFam" id="3.30.70.330:FF:000004">
    <property type="entry name" value="RNA binding fox-1 homolog 1"/>
    <property type="match status" value="1"/>
</dbReference>
<dbReference type="SMART" id="SM00360">
    <property type="entry name" value="RRM"/>
    <property type="match status" value="1"/>
</dbReference>
<gene>
    <name evidence="9" type="primary">LOC116314305</name>
</gene>
<dbReference type="InterPro" id="IPR000504">
    <property type="entry name" value="RRM_dom"/>
</dbReference>
<keyword evidence="5" id="KW-0539">Nucleus</keyword>
<evidence type="ECO:0000256" key="2">
    <source>
        <dbReference type="ARBA" id="ARBA00022664"/>
    </source>
</evidence>
<dbReference type="PROSITE" id="PS50102">
    <property type="entry name" value="RRM"/>
    <property type="match status" value="1"/>
</dbReference>
<name>A0A668RIY5_OREAU</name>
<dbReference type="GO" id="GO:0007399">
    <property type="term" value="P:nervous system development"/>
    <property type="evidence" value="ECO:0007669"/>
    <property type="project" value="InterPro"/>
</dbReference>
<dbReference type="GO" id="GO:0000381">
    <property type="term" value="P:regulation of alternative mRNA splicing, via spliceosome"/>
    <property type="evidence" value="ECO:0007669"/>
    <property type="project" value="InterPro"/>
</dbReference>
<keyword evidence="4" id="KW-0508">mRNA splicing</keyword>
<proteinExistence type="predicted"/>
<evidence type="ECO:0000256" key="7">
    <source>
        <dbReference type="SAM" id="MobiDB-lite"/>
    </source>
</evidence>
<evidence type="ECO:0000256" key="5">
    <source>
        <dbReference type="ARBA" id="ARBA00023242"/>
    </source>
</evidence>
<dbReference type="InterPro" id="IPR034237">
    <property type="entry name" value="FOX1_RRM"/>
</dbReference>
<dbReference type="InterPro" id="IPR035979">
    <property type="entry name" value="RBD_domain_sf"/>
</dbReference>
<protein>
    <recommendedName>
        <fullName evidence="8">RRM domain-containing protein</fullName>
    </recommendedName>
</protein>
<organism evidence="9 10">
    <name type="scientific">Oreochromis aureus</name>
    <name type="common">Israeli tilapia</name>
    <name type="synonym">Chromis aureus</name>
    <dbReference type="NCBI Taxonomy" id="47969"/>
    <lineage>
        <taxon>Eukaryota</taxon>
        <taxon>Metazoa</taxon>
        <taxon>Chordata</taxon>
        <taxon>Craniata</taxon>
        <taxon>Vertebrata</taxon>
        <taxon>Euteleostomi</taxon>
        <taxon>Actinopterygii</taxon>
        <taxon>Neopterygii</taxon>
        <taxon>Teleostei</taxon>
        <taxon>Neoteleostei</taxon>
        <taxon>Acanthomorphata</taxon>
        <taxon>Ovalentaria</taxon>
        <taxon>Cichlomorphae</taxon>
        <taxon>Cichliformes</taxon>
        <taxon>Cichlidae</taxon>
        <taxon>African cichlids</taxon>
        <taxon>Pseudocrenilabrinae</taxon>
        <taxon>Oreochromini</taxon>
        <taxon>Oreochromis</taxon>
    </lineage>
</organism>
<dbReference type="InterPro" id="IPR047131">
    <property type="entry name" value="RBFOX1-like"/>
</dbReference>
<dbReference type="Pfam" id="PF12414">
    <property type="entry name" value="Fox-1_C"/>
    <property type="match status" value="2"/>
</dbReference>
<evidence type="ECO:0000256" key="6">
    <source>
        <dbReference type="PROSITE-ProRule" id="PRU00176"/>
    </source>
</evidence>
<keyword evidence="10" id="KW-1185">Reference proteome</keyword>
<dbReference type="CDD" id="cd12407">
    <property type="entry name" value="RRM_FOX1_like"/>
    <property type="match status" value="1"/>
</dbReference>
<feature type="compositionally biased region" description="Low complexity" evidence="7">
    <location>
        <begin position="154"/>
        <end position="186"/>
    </location>
</feature>
<sequence>MCLPEVHLSQITYCDTLIVVPEVLHLTGEPSQDYNRKGLGAITVLFWAHTFGLSGSIAVFGNVVYSGLLNDHLWHLGVPLFTRLGNQEATNPPEAMAQPYTPAQYPPPPQNGIPAEFAAPHPLPTQDYTGQSRVPEHAMTLYTPTQTHSEPAGTDNSTPAITATTTAPTDDVTQTEGSQQLQLQHSDSSEKQQPKRLHVSNIPFRFRDPDLRQMFGQFGKILDVEIIFNERGSKGFGFVTFETSTDADRAREKLNGTIVEGRKIEVNNATARVMTNKKVANPYTNGWKLNPVVGAVYGPELYAVTGFPYPATGATVAYRGAHLRGRGRAVYNTFLLTLRGPVRVGGYAAYRFAQPTTTAAYSDSYGRVYATADPYHHTIGPAATYSVGTMVSL</sequence>
<feature type="domain" description="RRM" evidence="8">
    <location>
        <begin position="195"/>
        <end position="271"/>
    </location>
</feature>
<dbReference type="GO" id="GO:0005737">
    <property type="term" value="C:cytoplasm"/>
    <property type="evidence" value="ECO:0007669"/>
    <property type="project" value="TreeGrafter"/>
</dbReference>
<accession>A0A668RIY5</accession>
<dbReference type="PANTHER" id="PTHR15597">
    <property type="entry name" value="ATAXIN 2-BINDING PROTEIN 1-RELATED"/>
    <property type="match status" value="1"/>
</dbReference>
<evidence type="ECO:0000256" key="4">
    <source>
        <dbReference type="ARBA" id="ARBA00023187"/>
    </source>
</evidence>
<dbReference type="PANTHER" id="PTHR15597:SF25">
    <property type="entry name" value="RNA BINDING PROTEIN FOX-1 HOMOLOG 3"/>
    <property type="match status" value="1"/>
</dbReference>
<evidence type="ECO:0000313" key="9">
    <source>
        <dbReference type="Ensembl" id="ENSOABP00000004413.2"/>
    </source>
</evidence>
<keyword evidence="3 6" id="KW-0694">RNA-binding</keyword>
<dbReference type="GO" id="GO:0008380">
    <property type="term" value="P:RNA splicing"/>
    <property type="evidence" value="ECO:0007669"/>
    <property type="project" value="UniProtKB-KW"/>
</dbReference>
<reference evidence="9" key="1">
    <citation type="submission" date="2025-08" db="UniProtKB">
        <authorList>
            <consortium name="Ensembl"/>
        </authorList>
    </citation>
    <scope>IDENTIFICATION</scope>
</reference>
<comment type="subcellular location">
    <subcellularLocation>
        <location evidence="1">Nucleus</location>
    </subcellularLocation>
</comment>
<feature type="region of interest" description="Disordered" evidence="7">
    <location>
        <begin position="145"/>
        <end position="197"/>
    </location>
</feature>
<keyword evidence="2" id="KW-0507">mRNA processing</keyword>
<dbReference type="InterPro" id="IPR025670">
    <property type="entry name" value="Fox-1_C_dom"/>
</dbReference>
<evidence type="ECO:0000313" key="10">
    <source>
        <dbReference type="Proteomes" id="UP000472276"/>
    </source>
</evidence>
<evidence type="ECO:0000259" key="8">
    <source>
        <dbReference type="PROSITE" id="PS50102"/>
    </source>
</evidence>
<dbReference type="Ensembl" id="ENSOABT00000004581.2">
    <property type="protein sequence ID" value="ENSOABP00000004413.2"/>
    <property type="gene ID" value="ENSOABG00000002565.2"/>
</dbReference>
<dbReference type="SUPFAM" id="SSF54928">
    <property type="entry name" value="RNA-binding domain, RBD"/>
    <property type="match status" value="1"/>
</dbReference>